<gene>
    <name evidence="1" type="ORF">SDJN03_01613</name>
</gene>
<dbReference type="AlphaFoldDB" id="A0AAV6P8P3"/>
<comment type="caution">
    <text evidence="1">The sequence shown here is derived from an EMBL/GenBank/DDBJ whole genome shotgun (WGS) entry which is preliminary data.</text>
</comment>
<reference evidence="1 2" key="1">
    <citation type="journal article" date="2021" name="Hortic Res">
        <title>The domestication of Cucurbita argyrosperma as revealed by the genome of its wild relative.</title>
        <authorList>
            <person name="Barrera-Redondo J."/>
            <person name="Sanchez-de la Vega G."/>
            <person name="Aguirre-Liguori J.A."/>
            <person name="Castellanos-Morales G."/>
            <person name="Gutierrez-Guerrero Y.T."/>
            <person name="Aguirre-Dugua X."/>
            <person name="Aguirre-Planter E."/>
            <person name="Tenaillon M.I."/>
            <person name="Lira-Saade R."/>
            <person name="Eguiarte L.E."/>
        </authorList>
    </citation>
    <scope>NUCLEOTIDE SEQUENCE [LARGE SCALE GENOMIC DNA]</scope>
    <source>
        <strain evidence="1">JBR-2021</strain>
    </source>
</reference>
<evidence type="ECO:0000313" key="2">
    <source>
        <dbReference type="Proteomes" id="UP000685013"/>
    </source>
</evidence>
<proteinExistence type="predicted"/>
<accession>A0AAV6P8P3</accession>
<dbReference type="EMBL" id="JAGKQH010000001">
    <property type="protein sequence ID" value="KAG6608271.1"/>
    <property type="molecule type" value="Genomic_DNA"/>
</dbReference>
<sequence length="78" mass="9113">MFRENCENAPEQQLMMASEHYYLFASADQLCERYIVICLTSLCRDDKPLLHEDGERVLELLRGRSTNKSTEGRQLMTN</sequence>
<protein>
    <submittedName>
        <fullName evidence="1">Uncharacterized protein</fullName>
    </submittedName>
</protein>
<feature type="non-terminal residue" evidence="1">
    <location>
        <position position="1"/>
    </location>
</feature>
<name>A0AAV6P8P3_9ROSI</name>
<evidence type="ECO:0000313" key="1">
    <source>
        <dbReference type="EMBL" id="KAG6608271.1"/>
    </source>
</evidence>
<dbReference type="Proteomes" id="UP000685013">
    <property type="component" value="Chromosome 1"/>
</dbReference>
<keyword evidence="2" id="KW-1185">Reference proteome</keyword>
<organism evidence="1 2">
    <name type="scientific">Cucurbita argyrosperma subsp. sororia</name>
    <dbReference type="NCBI Taxonomy" id="37648"/>
    <lineage>
        <taxon>Eukaryota</taxon>
        <taxon>Viridiplantae</taxon>
        <taxon>Streptophyta</taxon>
        <taxon>Embryophyta</taxon>
        <taxon>Tracheophyta</taxon>
        <taxon>Spermatophyta</taxon>
        <taxon>Magnoliopsida</taxon>
        <taxon>eudicotyledons</taxon>
        <taxon>Gunneridae</taxon>
        <taxon>Pentapetalae</taxon>
        <taxon>rosids</taxon>
        <taxon>fabids</taxon>
        <taxon>Cucurbitales</taxon>
        <taxon>Cucurbitaceae</taxon>
        <taxon>Cucurbiteae</taxon>
        <taxon>Cucurbita</taxon>
    </lineage>
</organism>